<dbReference type="Pfam" id="PF00512">
    <property type="entry name" value="HisKA"/>
    <property type="match status" value="1"/>
</dbReference>
<dbReference type="Pfam" id="PF02518">
    <property type="entry name" value="HATPase_c"/>
    <property type="match status" value="1"/>
</dbReference>
<evidence type="ECO:0000256" key="10">
    <source>
        <dbReference type="ARBA" id="ARBA00023136"/>
    </source>
</evidence>
<gene>
    <name evidence="13" type="ORF">ACFONP_06790</name>
</gene>
<dbReference type="InterPro" id="IPR005467">
    <property type="entry name" value="His_kinase_dom"/>
</dbReference>
<dbReference type="Proteomes" id="UP001595607">
    <property type="component" value="Unassembled WGS sequence"/>
</dbReference>
<evidence type="ECO:0000256" key="9">
    <source>
        <dbReference type="ARBA" id="ARBA00023012"/>
    </source>
</evidence>
<keyword evidence="7 13" id="KW-0418">Kinase</keyword>
<dbReference type="SMART" id="SM00388">
    <property type="entry name" value="HisKA"/>
    <property type="match status" value="1"/>
</dbReference>
<evidence type="ECO:0000256" key="2">
    <source>
        <dbReference type="ARBA" id="ARBA00004141"/>
    </source>
</evidence>
<keyword evidence="9" id="KW-0902">Two-component regulatory system</keyword>
<feature type="transmembrane region" description="Helical" evidence="11">
    <location>
        <begin position="53"/>
        <end position="72"/>
    </location>
</feature>
<dbReference type="EC" id="2.7.13.3" evidence="3"/>
<dbReference type="InterPro" id="IPR036890">
    <property type="entry name" value="HATPase_C_sf"/>
</dbReference>
<evidence type="ECO:0000256" key="8">
    <source>
        <dbReference type="ARBA" id="ARBA00022989"/>
    </source>
</evidence>
<evidence type="ECO:0000256" key="1">
    <source>
        <dbReference type="ARBA" id="ARBA00000085"/>
    </source>
</evidence>
<keyword evidence="6 11" id="KW-0812">Transmembrane</keyword>
<name>A0ABV7MAR3_9PROT</name>
<dbReference type="SUPFAM" id="SSF55874">
    <property type="entry name" value="ATPase domain of HSP90 chaperone/DNA topoisomerase II/histidine kinase"/>
    <property type="match status" value="1"/>
</dbReference>
<keyword evidence="4" id="KW-0597">Phosphoprotein</keyword>
<evidence type="ECO:0000313" key="13">
    <source>
        <dbReference type="EMBL" id="MFC3302435.1"/>
    </source>
</evidence>
<dbReference type="InterPro" id="IPR050428">
    <property type="entry name" value="TCS_sensor_his_kinase"/>
</dbReference>
<organism evidence="13 14">
    <name type="scientific">Parvularcula lutaonensis</name>
    <dbReference type="NCBI Taxonomy" id="491923"/>
    <lineage>
        <taxon>Bacteria</taxon>
        <taxon>Pseudomonadati</taxon>
        <taxon>Pseudomonadota</taxon>
        <taxon>Alphaproteobacteria</taxon>
        <taxon>Parvularculales</taxon>
        <taxon>Parvularculaceae</taxon>
        <taxon>Parvularcula</taxon>
    </lineage>
</organism>
<comment type="catalytic activity">
    <reaction evidence="1">
        <text>ATP + protein L-histidine = ADP + protein N-phospho-L-histidine.</text>
        <dbReference type="EC" id="2.7.13.3"/>
    </reaction>
</comment>
<proteinExistence type="predicted"/>
<dbReference type="InterPro" id="IPR003594">
    <property type="entry name" value="HATPase_dom"/>
</dbReference>
<dbReference type="Gene3D" id="1.10.287.130">
    <property type="match status" value="1"/>
</dbReference>
<sequence>MRRSIQLQLTIGLLLAGLISGVVMAVFVAHHYGLLSASPPPLMVAWREISDHVIVPILIFTTTFGLCAAIVLRSVTNHLRKETEKATASAQRLDVYLPQADGLPSEIAPFAQSLSDLSIRLKRHAELQEEFAQDAAHELKTPLAIMELELDQVDEPWGSRMKANIQSLAGLIDQLLLLSRSQSAQAADTAQWVDLGEIAASVVGDLAPYAVHRGKDVALRDLGAGSMTGLEEALSTAIRTLTINALEATPEGGSVTIEAGPGRRIVIYDDGPGIPPDRLSSLLARGKRMDESTKSGTGLGLAIASRIVEAHGGEIQSVFPQRSAIEIIFSG</sequence>
<dbReference type="PRINTS" id="PR00344">
    <property type="entry name" value="BCTRLSENSOR"/>
</dbReference>
<evidence type="ECO:0000313" key="14">
    <source>
        <dbReference type="Proteomes" id="UP001595607"/>
    </source>
</evidence>
<comment type="caution">
    <text evidence="13">The sequence shown here is derived from an EMBL/GenBank/DDBJ whole genome shotgun (WGS) entry which is preliminary data.</text>
</comment>
<dbReference type="CDD" id="cd00082">
    <property type="entry name" value="HisKA"/>
    <property type="match status" value="1"/>
</dbReference>
<dbReference type="PANTHER" id="PTHR45436">
    <property type="entry name" value="SENSOR HISTIDINE KINASE YKOH"/>
    <property type="match status" value="1"/>
</dbReference>
<dbReference type="InterPro" id="IPR003661">
    <property type="entry name" value="HisK_dim/P_dom"/>
</dbReference>
<dbReference type="PROSITE" id="PS50109">
    <property type="entry name" value="HIS_KIN"/>
    <property type="match status" value="1"/>
</dbReference>
<keyword evidence="10 11" id="KW-0472">Membrane</keyword>
<evidence type="ECO:0000256" key="11">
    <source>
        <dbReference type="SAM" id="Phobius"/>
    </source>
</evidence>
<dbReference type="EMBL" id="JBHRVA010000002">
    <property type="protein sequence ID" value="MFC3302435.1"/>
    <property type="molecule type" value="Genomic_DNA"/>
</dbReference>
<feature type="transmembrane region" description="Helical" evidence="11">
    <location>
        <begin position="12"/>
        <end position="33"/>
    </location>
</feature>
<feature type="domain" description="Histidine kinase" evidence="12">
    <location>
        <begin position="134"/>
        <end position="316"/>
    </location>
</feature>
<accession>A0ABV7MAR3</accession>
<dbReference type="SUPFAM" id="SSF47384">
    <property type="entry name" value="Homodimeric domain of signal transducing histidine kinase"/>
    <property type="match status" value="1"/>
</dbReference>
<keyword evidence="8 11" id="KW-1133">Transmembrane helix</keyword>
<dbReference type="CDD" id="cd00075">
    <property type="entry name" value="HATPase"/>
    <property type="match status" value="1"/>
</dbReference>
<evidence type="ECO:0000256" key="3">
    <source>
        <dbReference type="ARBA" id="ARBA00012438"/>
    </source>
</evidence>
<keyword evidence="14" id="KW-1185">Reference proteome</keyword>
<evidence type="ECO:0000259" key="12">
    <source>
        <dbReference type="PROSITE" id="PS50109"/>
    </source>
</evidence>
<dbReference type="RefSeq" id="WP_189570687.1">
    <property type="nucleotide sequence ID" value="NZ_BMXU01000001.1"/>
</dbReference>
<dbReference type="PANTHER" id="PTHR45436:SF15">
    <property type="entry name" value="SENSOR HISTIDINE KINASE CUSS"/>
    <property type="match status" value="1"/>
</dbReference>
<dbReference type="InterPro" id="IPR036097">
    <property type="entry name" value="HisK_dim/P_sf"/>
</dbReference>
<keyword evidence="5" id="KW-0808">Transferase</keyword>
<comment type="subcellular location">
    <subcellularLocation>
        <location evidence="2">Membrane</location>
        <topology evidence="2">Multi-pass membrane protein</topology>
    </subcellularLocation>
</comment>
<evidence type="ECO:0000256" key="4">
    <source>
        <dbReference type="ARBA" id="ARBA00022553"/>
    </source>
</evidence>
<dbReference type="SMART" id="SM00387">
    <property type="entry name" value="HATPase_c"/>
    <property type="match status" value="1"/>
</dbReference>
<evidence type="ECO:0000256" key="6">
    <source>
        <dbReference type="ARBA" id="ARBA00022692"/>
    </source>
</evidence>
<protein>
    <recommendedName>
        <fullName evidence="3">histidine kinase</fullName>
        <ecNumber evidence="3">2.7.13.3</ecNumber>
    </recommendedName>
</protein>
<evidence type="ECO:0000256" key="7">
    <source>
        <dbReference type="ARBA" id="ARBA00022777"/>
    </source>
</evidence>
<dbReference type="GO" id="GO:0016301">
    <property type="term" value="F:kinase activity"/>
    <property type="evidence" value="ECO:0007669"/>
    <property type="project" value="UniProtKB-KW"/>
</dbReference>
<dbReference type="InterPro" id="IPR004358">
    <property type="entry name" value="Sig_transdc_His_kin-like_C"/>
</dbReference>
<dbReference type="Gene3D" id="3.30.565.10">
    <property type="entry name" value="Histidine kinase-like ATPase, C-terminal domain"/>
    <property type="match status" value="1"/>
</dbReference>
<reference evidence="14" key="1">
    <citation type="journal article" date="2019" name="Int. J. Syst. Evol. Microbiol.">
        <title>The Global Catalogue of Microorganisms (GCM) 10K type strain sequencing project: providing services to taxonomists for standard genome sequencing and annotation.</title>
        <authorList>
            <consortium name="The Broad Institute Genomics Platform"/>
            <consortium name="The Broad Institute Genome Sequencing Center for Infectious Disease"/>
            <person name="Wu L."/>
            <person name="Ma J."/>
        </authorList>
    </citation>
    <scope>NUCLEOTIDE SEQUENCE [LARGE SCALE GENOMIC DNA]</scope>
    <source>
        <strain evidence="14">KCTC 22245</strain>
    </source>
</reference>
<evidence type="ECO:0000256" key="5">
    <source>
        <dbReference type="ARBA" id="ARBA00022679"/>
    </source>
</evidence>